<organism evidence="1 2">
    <name type="scientific">Microthlaspi erraticum</name>
    <dbReference type="NCBI Taxonomy" id="1685480"/>
    <lineage>
        <taxon>Eukaryota</taxon>
        <taxon>Viridiplantae</taxon>
        <taxon>Streptophyta</taxon>
        <taxon>Embryophyta</taxon>
        <taxon>Tracheophyta</taxon>
        <taxon>Spermatophyta</taxon>
        <taxon>Magnoliopsida</taxon>
        <taxon>eudicotyledons</taxon>
        <taxon>Gunneridae</taxon>
        <taxon>Pentapetalae</taxon>
        <taxon>rosids</taxon>
        <taxon>malvids</taxon>
        <taxon>Brassicales</taxon>
        <taxon>Brassicaceae</taxon>
        <taxon>Coluteocarpeae</taxon>
        <taxon>Microthlaspi</taxon>
    </lineage>
</organism>
<evidence type="ECO:0000313" key="1">
    <source>
        <dbReference type="EMBL" id="CAA7013549.1"/>
    </source>
</evidence>
<dbReference type="EMBL" id="CACVBM020000046">
    <property type="protein sequence ID" value="CAA7013549.1"/>
    <property type="molecule type" value="Genomic_DNA"/>
</dbReference>
<dbReference type="Proteomes" id="UP000467841">
    <property type="component" value="Unassembled WGS sequence"/>
</dbReference>
<sequence>MVDYVSSDHIYGVVGKSSSGVDGENLFHVAELMTMGLTGLTAAVARYRAVQSGIERFKAVVVIVINRRKPLRTANAAFAGGSGRTNQTANAISSQI</sequence>
<dbReference type="AlphaFoldDB" id="A0A6D2HCI0"/>
<gene>
    <name evidence="1" type="ORF">MERR_LOCUS783</name>
</gene>
<proteinExistence type="predicted"/>
<keyword evidence="2" id="KW-1185">Reference proteome</keyword>
<accession>A0A6D2HCI0</accession>
<reference evidence="1" key="1">
    <citation type="submission" date="2020-01" db="EMBL/GenBank/DDBJ databases">
        <authorList>
            <person name="Mishra B."/>
        </authorList>
    </citation>
    <scope>NUCLEOTIDE SEQUENCE [LARGE SCALE GENOMIC DNA]</scope>
</reference>
<name>A0A6D2HCI0_9BRAS</name>
<evidence type="ECO:0000313" key="2">
    <source>
        <dbReference type="Proteomes" id="UP000467841"/>
    </source>
</evidence>
<comment type="caution">
    <text evidence="1">The sequence shown here is derived from an EMBL/GenBank/DDBJ whole genome shotgun (WGS) entry which is preliminary data.</text>
</comment>
<protein>
    <submittedName>
        <fullName evidence="1">Uncharacterized protein</fullName>
    </submittedName>
</protein>